<dbReference type="PRINTS" id="PR00032">
    <property type="entry name" value="HTHARAC"/>
</dbReference>
<dbReference type="PANTHER" id="PTHR47894:SF1">
    <property type="entry name" value="HTH-TYPE TRANSCRIPTIONAL REGULATOR VQSM"/>
    <property type="match status" value="1"/>
</dbReference>
<dbReference type="GO" id="GO:0000976">
    <property type="term" value="F:transcription cis-regulatory region binding"/>
    <property type="evidence" value="ECO:0007669"/>
    <property type="project" value="TreeGrafter"/>
</dbReference>
<sequence>MFASQGLDVPRLFATAGIDMALLQQPEARFDAEDISRLWRLAVAWSGQPALGMDRELATRHVNYDMVAYVMLASPTLRCGLQSFARYLAVISDAATFELEPQGTGQCWLVLGHIGNTQPIPRQRQEYGLLALAMLCRWITRREVQALAAEFIFPEPVSAEPYRRAFGCPVRFDRPATRLLLDNADLETRLPSSDPVLLDMHRRVIEARLVHLGNARVGHRASEAIIRCLHLGEPRREDIANGLAMADRTLQRRLHEEGTSFQQLLDNARRDLARKYLAEPRYALAQVADLLGFADQSNFFRANKRWFGVSPGQYRARLLGAEAVSESG</sequence>
<feature type="domain" description="HTH araC/xylS-type" evidence="4">
    <location>
        <begin position="219"/>
        <end position="317"/>
    </location>
</feature>
<dbReference type="PANTHER" id="PTHR47894">
    <property type="entry name" value="HTH-TYPE TRANSCRIPTIONAL REGULATOR GADX"/>
    <property type="match status" value="1"/>
</dbReference>
<keyword evidence="3" id="KW-0804">Transcription</keyword>
<dbReference type="RefSeq" id="WP_009518648.1">
    <property type="nucleotide sequence ID" value="NZ_CCAE010000011.1"/>
</dbReference>
<dbReference type="PROSITE" id="PS01124">
    <property type="entry name" value="HTH_ARAC_FAMILY_2"/>
    <property type="match status" value="1"/>
</dbReference>
<evidence type="ECO:0000256" key="2">
    <source>
        <dbReference type="ARBA" id="ARBA00023125"/>
    </source>
</evidence>
<dbReference type="InterPro" id="IPR020449">
    <property type="entry name" value="Tscrpt_reg_AraC-type_HTH"/>
</dbReference>
<evidence type="ECO:0000313" key="6">
    <source>
        <dbReference type="Proteomes" id="UP000028878"/>
    </source>
</evidence>
<dbReference type="Gene3D" id="1.10.10.60">
    <property type="entry name" value="Homeodomain-like"/>
    <property type="match status" value="1"/>
</dbReference>
<dbReference type="Pfam" id="PF12833">
    <property type="entry name" value="HTH_18"/>
    <property type="match status" value="1"/>
</dbReference>
<keyword evidence="6" id="KW-1185">Reference proteome</keyword>
<evidence type="ECO:0000259" key="4">
    <source>
        <dbReference type="PROSITE" id="PS01124"/>
    </source>
</evidence>
<accession>A0A1L1PS40</accession>
<keyword evidence="2" id="KW-0238">DNA-binding</keyword>
<dbReference type="GO" id="GO:0005829">
    <property type="term" value="C:cytosol"/>
    <property type="evidence" value="ECO:0007669"/>
    <property type="project" value="TreeGrafter"/>
</dbReference>
<dbReference type="InterPro" id="IPR009057">
    <property type="entry name" value="Homeodomain-like_sf"/>
</dbReference>
<reference evidence="6" key="1">
    <citation type="submission" date="2014-11" db="EMBL/GenBank/DDBJ databases">
        <title>Draft genome sequence of Hydrogenophaga intermedia S1.</title>
        <authorList>
            <person name="Gan H.M."/>
            <person name="Chew T.H."/>
            <person name="Stolz A."/>
        </authorList>
    </citation>
    <scope>NUCLEOTIDE SEQUENCE [LARGE SCALE GENOMIC DNA]</scope>
    <source>
        <strain evidence="6">S1</strain>
    </source>
</reference>
<organism evidence="5 6">
    <name type="scientific">Hydrogenophaga intermedia</name>
    <dbReference type="NCBI Taxonomy" id="65786"/>
    <lineage>
        <taxon>Bacteria</taxon>
        <taxon>Pseudomonadati</taxon>
        <taxon>Pseudomonadota</taxon>
        <taxon>Betaproteobacteria</taxon>
        <taxon>Burkholderiales</taxon>
        <taxon>Comamonadaceae</taxon>
        <taxon>Hydrogenophaga</taxon>
    </lineage>
</organism>
<dbReference type="AlphaFoldDB" id="A0A1L1PS40"/>
<evidence type="ECO:0000256" key="1">
    <source>
        <dbReference type="ARBA" id="ARBA00023015"/>
    </source>
</evidence>
<dbReference type="Proteomes" id="UP000028878">
    <property type="component" value="Unassembled WGS sequence"/>
</dbReference>
<dbReference type="InterPro" id="IPR032687">
    <property type="entry name" value="AraC-type_N"/>
</dbReference>
<dbReference type="GO" id="GO:0003700">
    <property type="term" value="F:DNA-binding transcription factor activity"/>
    <property type="evidence" value="ECO:0007669"/>
    <property type="project" value="InterPro"/>
</dbReference>
<evidence type="ECO:0000256" key="3">
    <source>
        <dbReference type="ARBA" id="ARBA00023163"/>
    </source>
</evidence>
<dbReference type="EMBL" id="CCAE010000011">
    <property type="protein sequence ID" value="CDN87421.1"/>
    <property type="molecule type" value="Genomic_DNA"/>
</dbReference>
<evidence type="ECO:0000313" key="5">
    <source>
        <dbReference type="EMBL" id="CDN87421.1"/>
    </source>
</evidence>
<dbReference type="SUPFAM" id="SSF46689">
    <property type="entry name" value="Homeodomain-like"/>
    <property type="match status" value="1"/>
</dbReference>
<dbReference type="SMART" id="SM00342">
    <property type="entry name" value="HTH_ARAC"/>
    <property type="match status" value="1"/>
</dbReference>
<dbReference type="InterPro" id="IPR018060">
    <property type="entry name" value="HTH_AraC"/>
</dbReference>
<keyword evidence="1" id="KW-0805">Transcription regulation</keyword>
<protein>
    <submittedName>
        <fullName evidence="5">AraC family transcriptional regulator</fullName>
    </submittedName>
</protein>
<gene>
    <name evidence="5" type="ORF">BN948_01843</name>
</gene>
<dbReference type="Pfam" id="PF12625">
    <property type="entry name" value="Arabinose_bd"/>
    <property type="match status" value="1"/>
</dbReference>
<proteinExistence type="predicted"/>
<name>A0A1L1PS40_HYDIT</name>